<evidence type="ECO:0000256" key="1">
    <source>
        <dbReference type="SAM" id="Phobius"/>
    </source>
</evidence>
<keyword evidence="3" id="KW-1185">Reference proteome</keyword>
<keyword evidence="1" id="KW-1133">Transmembrane helix</keyword>
<name>A0ABP7N0Q6_9GAMM</name>
<comment type="caution">
    <text evidence="2">The sequence shown here is derived from an EMBL/GenBank/DDBJ whole genome shotgun (WGS) entry which is preliminary data.</text>
</comment>
<protein>
    <submittedName>
        <fullName evidence="2">Type II secretion system protein J</fullName>
    </submittedName>
</protein>
<evidence type="ECO:0000313" key="2">
    <source>
        <dbReference type="EMBL" id="GAA3934178.1"/>
    </source>
</evidence>
<keyword evidence="1" id="KW-0812">Transmembrane</keyword>
<reference evidence="3" key="1">
    <citation type="journal article" date="2019" name="Int. J. Syst. Evol. Microbiol.">
        <title>The Global Catalogue of Microorganisms (GCM) 10K type strain sequencing project: providing services to taxonomists for standard genome sequencing and annotation.</title>
        <authorList>
            <consortium name="The Broad Institute Genomics Platform"/>
            <consortium name="The Broad Institute Genome Sequencing Center for Infectious Disease"/>
            <person name="Wu L."/>
            <person name="Ma J."/>
        </authorList>
    </citation>
    <scope>NUCLEOTIDE SEQUENCE [LARGE SCALE GENOMIC DNA]</scope>
    <source>
        <strain evidence="3">JCM 16916</strain>
    </source>
</reference>
<evidence type="ECO:0000313" key="3">
    <source>
        <dbReference type="Proteomes" id="UP001501727"/>
    </source>
</evidence>
<accession>A0ABP7N0Q6</accession>
<organism evidence="2 3">
    <name type="scientific">Luteimonas lutimaris</name>
    <dbReference type="NCBI Taxonomy" id="698645"/>
    <lineage>
        <taxon>Bacteria</taxon>
        <taxon>Pseudomonadati</taxon>
        <taxon>Pseudomonadota</taxon>
        <taxon>Gammaproteobacteria</taxon>
        <taxon>Lysobacterales</taxon>
        <taxon>Lysobacteraceae</taxon>
        <taxon>Luteimonas</taxon>
    </lineage>
</organism>
<dbReference type="Proteomes" id="UP001501727">
    <property type="component" value="Unassembled WGS sequence"/>
</dbReference>
<dbReference type="Pfam" id="PF07963">
    <property type="entry name" value="N_methyl"/>
    <property type="match status" value="1"/>
</dbReference>
<dbReference type="EMBL" id="BAAAZU010000031">
    <property type="protein sequence ID" value="GAA3934178.1"/>
    <property type="molecule type" value="Genomic_DNA"/>
</dbReference>
<keyword evidence="1" id="KW-0472">Membrane</keyword>
<sequence>MAGRGRLLVAEAKPRRFAGASRSDGFTPVKSVGSRGRGFTLIEVLIATTLLAAGLALAFATVRAATATAQRGEQLSQRSERMRAVEGFLRRRITSALPIGFETLPDTGEQLRFTGEPTRMRFVADLPDYLGRGGPHLHDIEVLDDGDGLRLAVSFTMVAAGQTLPVAGEPRPPDTLAADLSEVRLRYRGLDEQNQLGEWQDEWETPGTLPLQVSVDIVDADGRQWPSLVVALPQAGAGGDGGLFR</sequence>
<proteinExistence type="predicted"/>
<feature type="transmembrane region" description="Helical" evidence="1">
    <location>
        <begin position="39"/>
        <end position="60"/>
    </location>
</feature>
<dbReference type="PROSITE" id="PS00409">
    <property type="entry name" value="PROKAR_NTER_METHYL"/>
    <property type="match status" value="1"/>
</dbReference>
<dbReference type="NCBIfam" id="TIGR02532">
    <property type="entry name" value="IV_pilin_GFxxxE"/>
    <property type="match status" value="1"/>
</dbReference>
<dbReference type="InterPro" id="IPR012902">
    <property type="entry name" value="N_methyl_site"/>
</dbReference>
<gene>
    <name evidence="2" type="ORF">GCM10022229_30200</name>
</gene>